<feature type="signal peptide" evidence="1">
    <location>
        <begin position="1"/>
        <end position="21"/>
    </location>
</feature>
<keyword evidence="3" id="KW-1185">Reference proteome</keyword>
<name>A0AAV6FEQ4_9TELE</name>
<protein>
    <recommendedName>
        <fullName evidence="4">Chemokine interleukin-8-like domain-containing protein</fullName>
    </recommendedName>
</protein>
<dbReference type="InterPro" id="IPR036048">
    <property type="entry name" value="Interleukin_8-like_sf"/>
</dbReference>
<comment type="caution">
    <text evidence="2">The sequence shown here is derived from an EMBL/GenBank/DDBJ whole genome shotgun (WGS) entry which is preliminary data.</text>
</comment>
<dbReference type="Proteomes" id="UP000823561">
    <property type="component" value="Chromosome 24"/>
</dbReference>
<dbReference type="AlphaFoldDB" id="A0AAV6FEQ4"/>
<accession>A0AAV6FEQ4</accession>
<dbReference type="GO" id="GO:0006955">
    <property type="term" value="P:immune response"/>
    <property type="evidence" value="ECO:0007669"/>
    <property type="project" value="InterPro"/>
</dbReference>
<evidence type="ECO:0000256" key="1">
    <source>
        <dbReference type="SAM" id="SignalP"/>
    </source>
</evidence>
<proteinExistence type="predicted"/>
<evidence type="ECO:0008006" key="4">
    <source>
        <dbReference type="Google" id="ProtNLM"/>
    </source>
</evidence>
<organism evidence="2 3">
    <name type="scientific">Alosa alosa</name>
    <name type="common">allis shad</name>
    <dbReference type="NCBI Taxonomy" id="278164"/>
    <lineage>
        <taxon>Eukaryota</taxon>
        <taxon>Metazoa</taxon>
        <taxon>Chordata</taxon>
        <taxon>Craniata</taxon>
        <taxon>Vertebrata</taxon>
        <taxon>Euteleostomi</taxon>
        <taxon>Actinopterygii</taxon>
        <taxon>Neopterygii</taxon>
        <taxon>Teleostei</taxon>
        <taxon>Clupei</taxon>
        <taxon>Clupeiformes</taxon>
        <taxon>Clupeoidei</taxon>
        <taxon>Clupeidae</taxon>
        <taxon>Alosa</taxon>
    </lineage>
</organism>
<evidence type="ECO:0000313" key="3">
    <source>
        <dbReference type="Proteomes" id="UP000823561"/>
    </source>
</evidence>
<gene>
    <name evidence="2" type="ORF">AALO_G00300430</name>
</gene>
<evidence type="ECO:0000313" key="2">
    <source>
        <dbReference type="EMBL" id="KAG5261135.1"/>
    </source>
</evidence>
<keyword evidence="1" id="KW-0732">Signal</keyword>
<sequence>MSLCPAALLLALLVAMMPVQLLLVSGYEGEDDQSRLPDGYDTKLQPLLAVPSLCQCPMQAQRVSWHKIKDFNIELWKPSCGTEIILSLEETQVCLSPDGHQGKKLLRCWNRIDQNQNHKKRCIRRPRPTP</sequence>
<dbReference type="Gene3D" id="2.40.50.40">
    <property type="match status" value="1"/>
</dbReference>
<dbReference type="GO" id="GO:0005576">
    <property type="term" value="C:extracellular region"/>
    <property type="evidence" value="ECO:0007669"/>
    <property type="project" value="InterPro"/>
</dbReference>
<dbReference type="SUPFAM" id="SSF54117">
    <property type="entry name" value="Interleukin 8-like chemokines"/>
    <property type="match status" value="1"/>
</dbReference>
<dbReference type="GO" id="GO:0008009">
    <property type="term" value="F:chemokine activity"/>
    <property type="evidence" value="ECO:0007669"/>
    <property type="project" value="InterPro"/>
</dbReference>
<dbReference type="EMBL" id="JADWDJ010000024">
    <property type="protein sequence ID" value="KAG5261135.1"/>
    <property type="molecule type" value="Genomic_DNA"/>
</dbReference>
<reference evidence="2" key="1">
    <citation type="submission" date="2020-10" db="EMBL/GenBank/DDBJ databases">
        <title>Chromosome-scale genome assembly of the Allis shad, Alosa alosa.</title>
        <authorList>
            <person name="Margot Z."/>
            <person name="Christophe K."/>
            <person name="Cabau C."/>
            <person name="Louis A."/>
            <person name="Berthelot C."/>
            <person name="Parey E."/>
            <person name="Roest Crollius H."/>
            <person name="Montfort J."/>
            <person name="Robinson-Rechavi M."/>
            <person name="Bucao C."/>
            <person name="Bouchez O."/>
            <person name="Gislard M."/>
            <person name="Lluch J."/>
            <person name="Milhes M."/>
            <person name="Lampietro C."/>
            <person name="Lopez Roques C."/>
            <person name="Donnadieu C."/>
            <person name="Braasch I."/>
            <person name="Desvignes T."/>
            <person name="Postlethwait J."/>
            <person name="Bobe J."/>
            <person name="Guiguen Y."/>
        </authorList>
    </citation>
    <scope>NUCLEOTIDE SEQUENCE</scope>
    <source>
        <strain evidence="2">M-15738</strain>
        <tissue evidence="2">Blood</tissue>
    </source>
</reference>
<feature type="chain" id="PRO_5043977982" description="Chemokine interleukin-8-like domain-containing protein" evidence="1">
    <location>
        <begin position="22"/>
        <end position="130"/>
    </location>
</feature>